<dbReference type="EMBL" id="FN554970">
    <property type="protein sequence ID" value="CBH12835.1"/>
    <property type="molecule type" value="Genomic_DNA"/>
</dbReference>
<dbReference type="AlphaFoldDB" id="C9ZTU9"/>
<evidence type="ECO:0000313" key="1">
    <source>
        <dbReference type="EMBL" id="CBH12835.1"/>
    </source>
</evidence>
<gene>
    <name evidence="1" type="ORF">TbgDal_VII7205</name>
</gene>
<sequence length="109" mass="12334">MHTESYICFLEPTPLTFVFFFLHFVPRSGGTRSARSSLFRLFGGGTCVQICVWCVAEKVFVGHLVLNSPFPTFINMFLSSGQELREAPWKGGGKGRLESNLFNLFLFFL</sequence>
<evidence type="ECO:0000313" key="2">
    <source>
        <dbReference type="Proteomes" id="UP000002316"/>
    </source>
</evidence>
<dbReference type="KEGG" id="tbg:TbgDal_VII7205"/>
<proteinExistence type="predicted"/>
<dbReference type="RefSeq" id="XP_011775114.1">
    <property type="nucleotide sequence ID" value="XM_011776812.1"/>
</dbReference>
<dbReference type="Proteomes" id="UP000002316">
    <property type="component" value="Chromosome 7"/>
</dbReference>
<dbReference type="GeneID" id="23863011"/>
<reference evidence="2" key="1">
    <citation type="journal article" date="2010" name="PLoS Negl. Trop. Dis.">
        <title>The genome sequence of Trypanosoma brucei gambiense, causative agent of chronic human african trypanosomiasis.</title>
        <authorList>
            <person name="Jackson A.P."/>
            <person name="Sanders M."/>
            <person name="Berry A."/>
            <person name="McQuillan J."/>
            <person name="Aslett M.A."/>
            <person name="Quail M.A."/>
            <person name="Chukualim B."/>
            <person name="Capewell P."/>
            <person name="MacLeod A."/>
            <person name="Melville S.E."/>
            <person name="Gibson W."/>
            <person name="Barry J.D."/>
            <person name="Berriman M."/>
            <person name="Hertz-Fowler C."/>
        </authorList>
    </citation>
    <scope>NUCLEOTIDE SEQUENCE [LARGE SCALE GENOMIC DNA]</scope>
    <source>
        <strain evidence="2">MHOM/CI/86/DAL972</strain>
    </source>
</reference>
<name>C9ZTU9_TRYB9</name>
<organism evidence="1 2">
    <name type="scientific">Trypanosoma brucei gambiense (strain MHOM/CI/86/DAL972)</name>
    <dbReference type="NCBI Taxonomy" id="679716"/>
    <lineage>
        <taxon>Eukaryota</taxon>
        <taxon>Discoba</taxon>
        <taxon>Euglenozoa</taxon>
        <taxon>Kinetoplastea</taxon>
        <taxon>Metakinetoplastina</taxon>
        <taxon>Trypanosomatida</taxon>
        <taxon>Trypanosomatidae</taxon>
        <taxon>Trypanosoma</taxon>
    </lineage>
</organism>
<accession>C9ZTU9</accession>
<protein>
    <submittedName>
        <fullName evidence="1">Uncharacterized protein</fullName>
    </submittedName>
</protein>